<dbReference type="AlphaFoldDB" id="A0A402XL18"/>
<sequence length="105" mass="11794">MNKKTWDNLSHDIKPPFSVPLVPPRALGPVMNSSFDAQIADLRNDGATVRLLTPEEVIQWATETHYQQAQSDWVTTQETKGIKGAGTVMNQVNVLMDETMKQKTR</sequence>
<proteinExistence type="predicted"/>
<comment type="caution">
    <text evidence="1">The sequence shown here is derived from an EMBL/GenBank/DDBJ whole genome shotgun (WGS) entry which is preliminary data.</text>
</comment>
<organism evidence="1">
    <name type="scientific">Salmonella enterica</name>
    <name type="common">Salmonella choleraesuis</name>
    <dbReference type="NCBI Taxonomy" id="28901"/>
    <lineage>
        <taxon>Bacteria</taxon>
        <taxon>Pseudomonadati</taxon>
        <taxon>Pseudomonadota</taxon>
        <taxon>Gammaproteobacteria</taxon>
        <taxon>Enterobacterales</taxon>
        <taxon>Enterobacteriaceae</taxon>
        <taxon>Salmonella</taxon>
    </lineage>
</organism>
<name>A0A402XL18_SALER</name>
<protein>
    <submittedName>
        <fullName evidence="1">Uncharacterized protein</fullName>
    </submittedName>
</protein>
<dbReference type="EMBL" id="RSUZ01000048">
    <property type="protein sequence ID" value="MIV66139.1"/>
    <property type="molecule type" value="Genomic_DNA"/>
</dbReference>
<gene>
    <name evidence="1" type="ORF">BA086_24595</name>
</gene>
<dbReference type="Proteomes" id="UP000885414">
    <property type="component" value="Unassembled WGS sequence"/>
</dbReference>
<evidence type="ECO:0000313" key="1">
    <source>
        <dbReference type="EMBL" id="MIV66139.1"/>
    </source>
</evidence>
<reference evidence="1" key="1">
    <citation type="submission" date="2018-07" db="EMBL/GenBank/DDBJ databases">
        <authorList>
            <consortium name="GenomeTrakr network: Whole genome sequencing for foodborne pathogen traceback"/>
        </authorList>
    </citation>
    <scope>NUCLEOTIDE SEQUENCE [LARGE SCALE GENOMIC DNA]</scope>
    <source>
        <strain evidence="1">FDA00010322</strain>
    </source>
</reference>
<accession>A0A402XL18</accession>